<gene>
    <name evidence="1" type="ORF">KK083_24645</name>
</gene>
<keyword evidence="2" id="KW-1185">Reference proteome</keyword>
<name>A0AAP2DPG5_9BACT</name>
<dbReference type="AlphaFoldDB" id="A0AAP2DPG5"/>
<proteinExistence type="predicted"/>
<dbReference type="SUPFAM" id="SSF51366">
    <property type="entry name" value="Ribulose-phoshate binding barrel"/>
    <property type="match status" value="1"/>
</dbReference>
<evidence type="ECO:0000313" key="2">
    <source>
        <dbReference type="Proteomes" id="UP001319200"/>
    </source>
</evidence>
<organism evidence="1 2">
    <name type="scientific">Chryseosolibacter histidini</name>
    <dbReference type="NCBI Taxonomy" id="2782349"/>
    <lineage>
        <taxon>Bacteria</taxon>
        <taxon>Pseudomonadati</taxon>
        <taxon>Bacteroidota</taxon>
        <taxon>Cytophagia</taxon>
        <taxon>Cytophagales</taxon>
        <taxon>Chryseotaleaceae</taxon>
        <taxon>Chryseosolibacter</taxon>
    </lineage>
</organism>
<dbReference type="RefSeq" id="WP_254168461.1">
    <property type="nucleotide sequence ID" value="NZ_JAHESF010000034.1"/>
</dbReference>
<dbReference type="InterPro" id="IPR011060">
    <property type="entry name" value="RibuloseP-bd_barrel"/>
</dbReference>
<comment type="caution">
    <text evidence="1">The sequence shown here is derived from an EMBL/GenBank/DDBJ whole genome shotgun (WGS) entry which is preliminary data.</text>
</comment>
<reference evidence="1 2" key="1">
    <citation type="submission" date="2021-05" db="EMBL/GenBank/DDBJ databases">
        <title>A Polyphasic approach of four new species of the genus Ohtaekwangia: Ohtaekwangia histidinii sp. nov., Ohtaekwangia cretensis sp. nov., Ohtaekwangia indiensis sp. nov., Ohtaekwangia reichenbachii sp. nov. from diverse environment.</title>
        <authorList>
            <person name="Octaviana S."/>
        </authorList>
    </citation>
    <scope>NUCLEOTIDE SEQUENCE [LARGE SCALE GENOMIC DNA]</scope>
    <source>
        <strain evidence="1 2">PWU4</strain>
    </source>
</reference>
<dbReference type="InterPro" id="IPR013785">
    <property type="entry name" value="Aldolase_TIM"/>
</dbReference>
<dbReference type="Proteomes" id="UP001319200">
    <property type="component" value="Unassembled WGS sequence"/>
</dbReference>
<dbReference type="EMBL" id="JAHESF010000034">
    <property type="protein sequence ID" value="MBT1700100.1"/>
    <property type="molecule type" value="Genomic_DNA"/>
</dbReference>
<evidence type="ECO:0000313" key="1">
    <source>
        <dbReference type="EMBL" id="MBT1700100.1"/>
    </source>
</evidence>
<sequence length="188" mass="20717">MPLKTVVKVGNISNLSDARYCAGMGVDMLGFSVVAGSTDYVLPKLFQEIRGWVSGPRFVAQIYGLSVQEQLPEIVQNYAPDYFELDAQTFKKYGAHLSLPCIVAVTKEEFASLRNNNNIAYFLMDEAAVSGAENNSTPILLKVDSANGLQQKLDRYQLTGVALNGSPEIRPGFKDYNELAEILELLDE</sequence>
<accession>A0AAP2DPG5</accession>
<protein>
    <recommendedName>
        <fullName evidence="3">Phosphoribosylanthranilate isomerase</fullName>
    </recommendedName>
</protein>
<dbReference type="Gene3D" id="3.20.20.70">
    <property type="entry name" value="Aldolase class I"/>
    <property type="match status" value="1"/>
</dbReference>
<evidence type="ECO:0008006" key="3">
    <source>
        <dbReference type="Google" id="ProtNLM"/>
    </source>
</evidence>